<dbReference type="PRINTS" id="PR00111">
    <property type="entry name" value="ABHYDROLASE"/>
</dbReference>
<evidence type="ECO:0000256" key="5">
    <source>
        <dbReference type="PIRNR" id="PIRNR022950"/>
    </source>
</evidence>
<organism evidence="8 9">
    <name type="scientific">Syphacia muris</name>
    <dbReference type="NCBI Taxonomy" id="451379"/>
    <lineage>
        <taxon>Eukaryota</taxon>
        <taxon>Metazoa</taxon>
        <taxon>Ecdysozoa</taxon>
        <taxon>Nematoda</taxon>
        <taxon>Chromadorea</taxon>
        <taxon>Rhabditida</taxon>
        <taxon>Spirurina</taxon>
        <taxon>Oxyuridomorpha</taxon>
        <taxon>Oxyuroidea</taxon>
        <taxon>Oxyuridae</taxon>
        <taxon>Syphacia</taxon>
    </lineage>
</organism>
<comment type="catalytic activity">
    <reaction evidence="4">
        <text>[phosphatase 2A protein]-C-terminal L-leucine methyl ester + H2O = [phosphatase 2A protein]-C-terminal L-leucine + methanol + H(+)</text>
        <dbReference type="Rhea" id="RHEA:48548"/>
        <dbReference type="Rhea" id="RHEA-COMP:12134"/>
        <dbReference type="Rhea" id="RHEA-COMP:12135"/>
        <dbReference type="ChEBI" id="CHEBI:15377"/>
        <dbReference type="ChEBI" id="CHEBI:15378"/>
        <dbReference type="ChEBI" id="CHEBI:17790"/>
        <dbReference type="ChEBI" id="CHEBI:90516"/>
        <dbReference type="ChEBI" id="CHEBI:90517"/>
        <dbReference type="EC" id="3.1.1.89"/>
    </reaction>
</comment>
<evidence type="ECO:0000256" key="4">
    <source>
        <dbReference type="ARBA" id="ARBA00049203"/>
    </source>
</evidence>
<evidence type="ECO:0000256" key="2">
    <source>
        <dbReference type="ARBA" id="ARBA00022487"/>
    </source>
</evidence>
<dbReference type="PANTHER" id="PTHR14189">
    <property type="entry name" value="PROTEIN PHOSPHATASE METHYLESTERASE-1 RELATED"/>
    <property type="match status" value="1"/>
</dbReference>
<dbReference type="WBParaSite" id="SMUV_0000360501-mRNA-1">
    <property type="protein sequence ID" value="SMUV_0000360501-mRNA-1"/>
    <property type="gene ID" value="SMUV_0000360501"/>
</dbReference>
<dbReference type="AlphaFoldDB" id="A0A158R4K3"/>
<dbReference type="InterPro" id="IPR000073">
    <property type="entry name" value="AB_hydrolase_1"/>
</dbReference>
<dbReference type="EC" id="3.1.1.-" evidence="5"/>
<dbReference type="Pfam" id="PF12697">
    <property type="entry name" value="Abhydrolase_6"/>
    <property type="match status" value="1"/>
</dbReference>
<dbReference type="GO" id="GO:0051723">
    <property type="term" value="F:protein methylesterase activity"/>
    <property type="evidence" value="ECO:0007669"/>
    <property type="project" value="UniProtKB-EC"/>
</dbReference>
<feature type="active site" evidence="6">
    <location>
        <position position="159"/>
    </location>
</feature>
<dbReference type="PANTHER" id="PTHR14189:SF0">
    <property type="entry name" value="PROTEIN PHOSPHATASE METHYLESTERASE 1"/>
    <property type="match status" value="1"/>
</dbReference>
<dbReference type="Gene3D" id="3.40.50.1820">
    <property type="entry name" value="alpha/beta hydrolase"/>
    <property type="match status" value="1"/>
</dbReference>
<comment type="similarity">
    <text evidence="1 5">Belongs to the AB hydrolase superfamily.</text>
</comment>
<comment type="function">
    <text evidence="5">Demethylates proteins that have been reversibly carboxymethylated.</text>
</comment>
<keyword evidence="8" id="KW-1185">Reference proteome</keyword>
<dbReference type="STRING" id="451379.A0A158R4K3"/>
<reference evidence="9" key="1">
    <citation type="submission" date="2016-04" db="UniProtKB">
        <authorList>
            <consortium name="WormBaseParasite"/>
        </authorList>
    </citation>
    <scope>IDENTIFICATION</scope>
</reference>
<name>A0A158R4K3_9BILA</name>
<dbReference type="SUPFAM" id="SSF53474">
    <property type="entry name" value="alpha/beta-Hydrolases"/>
    <property type="match status" value="1"/>
</dbReference>
<protein>
    <recommendedName>
        <fullName evidence="5">Protein phosphatase methylesterase 1</fullName>
        <shortName evidence="5">PME-1</shortName>
        <ecNumber evidence="5">3.1.1.-</ecNumber>
    </recommendedName>
</protein>
<feature type="active site" evidence="6">
    <location>
        <position position="184"/>
    </location>
</feature>
<feature type="domain" description="AB hydrolase-1" evidence="7">
    <location>
        <begin position="83"/>
        <end position="319"/>
    </location>
</feature>
<dbReference type="InterPro" id="IPR029058">
    <property type="entry name" value="AB_hydrolase_fold"/>
</dbReference>
<evidence type="ECO:0000313" key="8">
    <source>
        <dbReference type="Proteomes" id="UP000046393"/>
    </source>
</evidence>
<evidence type="ECO:0000259" key="7">
    <source>
        <dbReference type="Pfam" id="PF12697"/>
    </source>
</evidence>
<accession>A0A158R4K3</accession>
<dbReference type="PRINTS" id="PR00412">
    <property type="entry name" value="EPOXHYDRLASE"/>
</dbReference>
<keyword evidence="2 5" id="KW-0719">Serine esterase</keyword>
<evidence type="ECO:0000256" key="6">
    <source>
        <dbReference type="PIRSR" id="PIRSR022950-1"/>
    </source>
</evidence>
<evidence type="ECO:0000256" key="1">
    <source>
        <dbReference type="ARBA" id="ARBA00008645"/>
    </source>
</evidence>
<dbReference type="InterPro" id="IPR016812">
    <property type="entry name" value="PPase_methylesterase_euk"/>
</dbReference>
<evidence type="ECO:0000313" key="9">
    <source>
        <dbReference type="WBParaSite" id="SMUV_0000360501-mRNA-1"/>
    </source>
</evidence>
<sequence>MSDLQRQVFAKKGLPPIIESNQNTIAEENVSSASISHHLLRRRAMDYSPLQWDTFFDSKKSIKIGDDTFCVYLKGDSGPIFYLLHGGGYSGLTWACFTEILCKEVNCRVIAPDLRGHGETCCADEKDLSIERQVEDVVKIHEQIVGDNKEIPTILVGHSMGGAIAVHVAASNALKVVAALCVIDVVEGSAMEALSKMRPFLNSRPQSFPSVEAAVKWCLQTKTAKNVKAARISMPSQIVQDKGAYRWRIDLARTEDYWVGWFKGLSRLFLSCPAPKLLVLAGVDRLDTELTVGQMQGKFQNTILPKVGHVVQEDSPDQLSNVISKFAIRFRICTPK</sequence>
<dbReference type="InterPro" id="IPR000639">
    <property type="entry name" value="Epox_hydrolase-like"/>
</dbReference>
<dbReference type="Proteomes" id="UP000046393">
    <property type="component" value="Unplaced"/>
</dbReference>
<dbReference type="PIRSF" id="PIRSF022950">
    <property type="entry name" value="PPase_methylesterase_euk"/>
    <property type="match status" value="1"/>
</dbReference>
<feature type="active site" evidence="6">
    <location>
        <position position="309"/>
    </location>
</feature>
<proteinExistence type="inferred from homology"/>
<keyword evidence="3 5" id="KW-0378">Hydrolase</keyword>
<evidence type="ECO:0000256" key="3">
    <source>
        <dbReference type="ARBA" id="ARBA00022801"/>
    </source>
</evidence>